<evidence type="ECO:0000256" key="9">
    <source>
        <dbReference type="SAM" id="MobiDB-lite"/>
    </source>
</evidence>
<dbReference type="InterPro" id="IPR023213">
    <property type="entry name" value="CAT-like_dom_sf"/>
</dbReference>
<gene>
    <name evidence="11" type="ORF">EGW08_008454</name>
</gene>
<name>A0A3S1BHI9_ELYCH</name>
<comment type="caution">
    <text evidence="11">The sequence shown here is derived from an EMBL/GenBank/DDBJ whole genome shotgun (WGS) entry which is preliminary data.</text>
</comment>
<dbReference type="Pfam" id="PF00755">
    <property type="entry name" value="Carn_acyltransf"/>
    <property type="match status" value="1"/>
</dbReference>
<dbReference type="UniPathway" id="UPA00659"/>
<dbReference type="GO" id="GO:0005777">
    <property type="term" value="C:peroxisome"/>
    <property type="evidence" value="ECO:0007669"/>
    <property type="project" value="TreeGrafter"/>
</dbReference>
<evidence type="ECO:0000256" key="2">
    <source>
        <dbReference type="ARBA" id="ARBA00005232"/>
    </source>
</evidence>
<dbReference type="GO" id="GO:0006635">
    <property type="term" value="P:fatty acid beta-oxidation"/>
    <property type="evidence" value="ECO:0007669"/>
    <property type="project" value="UniProtKB-UniPathway"/>
</dbReference>
<evidence type="ECO:0000256" key="7">
    <source>
        <dbReference type="ARBA" id="ARBA00023315"/>
    </source>
</evidence>
<evidence type="ECO:0000256" key="8">
    <source>
        <dbReference type="ARBA" id="ARBA00048999"/>
    </source>
</evidence>
<dbReference type="SUPFAM" id="SSF52777">
    <property type="entry name" value="CoA-dependent acyltransferases"/>
    <property type="match status" value="2"/>
</dbReference>
<dbReference type="PANTHER" id="PTHR22589:SF67">
    <property type="entry name" value="PEROXISOMAL CARNITINE O-OCTANOYLTRANSFERASE"/>
    <property type="match status" value="1"/>
</dbReference>
<reference evidence="11 12" key="1">
    <citation type="submission" date="2019-01" db="EMBL/GenBank/DDBJ databases">
        <title>A draft genome assembly of the solar-powered sea slug Elysia chlorotica.</title>
        <authorList>
            <person name="Cai H."/>
            <person name="Li Q."/>
            <person name="Fang X."/>
            <person name="Li J."/>
            <person name="Curtis N.E."/>
            <person name="Altenburger A."/>
            <person name="Shibata T."/>
            <person name="Feng M."/>
            <person name="Maeda T."/>
            <person name="Schwartz J.A."/>
            <person name="Shigenobu S."/>
            <person name="Lundholm N."/>
            <person name="Nishiyama T."/>
            <person name="Yang H."/>
            <person name="Hasebe M."/>
            <person name="Li S."/>
            <person name="Pierce S.K."/>
            <person name="Wang J."/>
        </authorList>
    </citation>
    <scope>NUCLEOTIDE SEQUENCE [LARGE SCALE GENOMIC DNA]</scope>
    <source>
        <strain evidence="11">EC2010</strain>
        <tissue evidence="11">Whole organism of an adult</tissue>
    </source>
</reference>
<dbReference type="PANTHER" id="PTHR22589">
    <property type="entry name" value="CARNITINE O-ACYLTRANSFERASE"/>
    <property type="match status" value="1"/>
</dbReference>
<keyword evidence="6" id="KW-0443">Lipid metabolism</keyword>
<sequence>MSKSGNFRFPGTAVSTTRVSTKPDPDRHIEVRGSHRRSSMQRQVIPSLSSAPSHSHTGHAIHFQVEDPGQGGKTAKQTLSRRLVMSSIASLHELTDILDFKRKSTIVPKESIDHGKIRFAGDLMLSGSTTFAEGEMETLNFVESGLELCSGQTSRVCQPGDLSPDAIDDLWPWPWLSPKLTGTEYASSGAQPQTFRLQEQLPVCPLLTLTQALQAYTRSLRLFLKPQQFEHVQKLLDEFAKSNGQDFQESIAQEYRRQSLRDGTVSMGWLPHQVPKVTRCLTRLEAPLGNAAILPLAMWDLWPARDESQIDRAVILIQSCTEFARLIHSERLKVLEDEHGYPQCNHQFRKLFCSSKIPGTPTDGTHCFFKTMFEHSPRSTPRHIVVIRRGQMFSLDILCEQFLTIPALELRLSLKKIIEIADENTQILSSGVGILSSIDRDKWSETRLRLMETSEDNRECLQKLEEAMFVLTLDHMNGRAPDRLVGEALFADGFNRWYDKGLAFYMYRNGLFTVNVCSSLVDSSIVNHLLRFIHIRILEDTEKWDDEVYRKASRISRCVSSEVVNVNKTLSRISDMILDQYSCSTVEASVASQNERSHLCALLFDTDDDIERTISDAKISFAELSEDLSSATCQFYGFELDLLEDNDINVDAFAHMAMQLTFFKMYYRHPAVGTKVSMRRFYHGHFDTLITSTEESMAWCRAMLSEDSSLDHRRRLFLAAVGKHVQGLEEVRSGLGCFNHLSTLHEMAILEGDHQSADTLTDLSELAAGSPESLDMSCEGCAVHESLGVPVVVPPTLYSYGLGYLLARSLAVFTVCAWASYPGTCAENFARSLHSCIADLQKFLQRL</sequence>
<feature type="region of interest" description="Disordered" evidence="9">
    <location>
        <begin position="1"/>
        <end position="57"/>
    </location>
</feature>
<keyword evidence="5" id="KW-0276">Fatty acid metabolism</keyword>
<dbReference type="Gene3D" id="1.10.275.20">
    <property type="entry name" value="Choline/Carnitine o-acyltransferase"/>
    <property type="match status" value="1"/>
</dbReference>
<dbReference type="InterPro" id="IPR042572">
    <property type="entry name" value="Carn_acyl_trans_N"/>
</dbReference>
<dbReference type="EMBL" id="RQTK01000230">
    <property type="protein sequence ID" value="RUS83796.1"/>
    <property type="molecule type" value="Genomic_DNA"/>
</dbReference>
<dbReference type="InterPro" id="IPR000542">
    <property type="entry name" value="Carn_acyl_trans"/>
</dbReference>
<dbReference type="InterPro" id="IPR042231">
    <property type="entry name" value="Cho/carn_acyl_trans_2"/>
</dbReference>
<keyword evidence="7" id="KW-0012">Acyltransferase</keyword>
<dbReference type="Proteomes" id="UP000271974">
    <property type="component" value="Unassembled WGS sequence"/>
</dbReference>
<evidence type="ECO:0000259" key="10">
    <source>
        <dbReference type="Pfam" id="PF00755"/>
    </source>
</evidence>
<proteinExistence type="inferred from homology"/>
<evidence type="ECO:0000313" key="12">
    <source>
        <dbReference type="Proteomes" id="UP000271974"/>
    </source>
</evidence>
<dbReference type="GO" id="GO:0008458">
    <property type="term" value="F:carnitine O-octanoyltransferase activity"/>
    <property type="evidence" value="ECO:0007669"/>
    <property type="project" value="TreeGrafter"/>
</dbReference>
<comment type="similarity">
    <text evidence="2">Belongs to the carnitine/choline acetyltransferase family.</text>
</comment>
<dbReference type="InterPro" id="IPR039551">
    <property type="entry name" value="Cho/carn_acyl_trans"/>
</dbReference>
<dbReference type="Gene3D" id="3.30.559.70">
    <property type="entry name" value="Choline/Carnitine o-acyltransferase, domain 2"/>
    <property type="match status" value="1"/>
</dbReference>
<accession>A0A3S1BHI9</accession>
<dbReference type="Gene3D" id="3.30.559.10">
    <property type="entry name" value="Chloramphenicol acetyltransferase-like domain"/>
    <property type="match status" value="1"/>
</dbReference>
<evidence type="ECO:0000256" key="5">
    <source>
        <dbReference type="ARBA" id="ARBA00022832"/>
    </source>
</evidence>
<keyword evidence="3" id="KW-0813">Transport</keyword>
<feature type="domain" description="Choline/carnitine acyltransferase" evidence="10">
    <location>
        <begin position="205"/>
        <end position="834"/>
    </location>
</feature>
<evidence type="ECO:0000313" key="11">
    <source>
        <dbReference type="EMBL" id="RUS83796.1"/>
    </source>
</evidence>
<dbReference type="AlphaFoldDB" id="A0A3S1BHI9"/>
<feature type="compositionally biased region" description="Basic and acidic residues" evidence="9">
    <location>
        <begin position="21"/>
        <end position="33"/>
    </location>
</feature>
<evidence type="ECO:0000256" key="1">
    <source>
        <dbReference type="ARBA" id="ARBA00005005"/>
    </source>
</evidence>
<comment type="pathway">
    <text evidence="1">Lipid metabolism; fatty acid beta-oxidation.</text>
</comment>
<evidence type="ECO:0000256" key="4">
    <source>
        <dbReference type="ARBA" id="ARBA00022679"/>
    </source>
</evidence>
<dbReference type="STRING" id="188477.A0A3S1BHI9"/>
<feature type="compositionally biased region" description="Polar residues" evidence="9">
    <location>
        <begin position="40"/>
        <end position="55"/>
    </location>
</feature>
<evidence type="ECO:0000256" key="3">
    <source>
        <dbReference type="ARBA" id="ARBA00022448"/>
    </source>
</evidence>
<dbReference type="OrthoDB" id="240216at2759"/>
<evidence type="ECO:0000256" key="6">
    <source>
        <dbReference type="ARBA" id="ARBA00023098"/>
    </source>
</evidence>
<organism evidence="11 12">
    <name type="scientific">Elysia chlorotica</name>
    <name type="common">Eastern emerald elysia</name>
    <name type="synonym">Sea slug</name>
    <dbReference type="NCBI Taxonomy" id="188477"/>
    <lineage>
        <taxon>Eukaryota</taxon>
        <taxon>Metazoa</taxon>
        <taxon>Spiralia</taxon>
        <taxon>Lophotrochozoa</taxon>
        <taxon>Mollusca</taxon>
        <taxon>Gastropoda</taxon>
        <taxon>Heterobranchia</taxon>
        <taxon>Euthyneura</taxon>
        <taxon>Panpulmonata</taxon>
        <taxon>Sacoglossa</taxon>
        <taxon>Placobranchoidea</taxon>
        <taxon>Plakobranchidae</taxon>
        <taxon>Elysia</taxon>
    </lineage>
</organism>
<keyword evidence="12" id="KW-1185">Reference proteome</keyword>
<protein>
    <recommendedName>
        <fullName evidence="10">Choline/carnitine acyltransferase domain-containing protein</fullName>
    </recommendedName>
</protein>
<keyword evidence="4" id="KW-0808">Transferase</keyword>
<comment type="catalytic activity">
    <reaction evidence="8">
        <text>4,8-dimethylnonanoyl-CoA + (R)-carnitine = O-4,8-dimethylnonanoyl-(R)-carnitine + CoA</text>
        <dbReference type="Rhea" id="RHEA:44860"/>
        <dbReference type="ChEBI" id="CHEBI:16347"/>
        <dbReference type="ChEBI" id="CHEBI:57287"/>
        <dbReference type="ChEBI" id="CHEBI:77061"/>
        <dbReference type="ChEBI" id="CHEBI:84654"/>
    </reaction>
</comment>